<dbReference type="InterPro" id="IPR056800">
    <property type="entry name" value="vWA_Ro60"/>
</dbReference>
<evidence type="ECO:0000259" key="7">
    <source>
        <dbReference type="PROSITE" id="PS50988"/>
    </source>
</evidence>
<dbReference type="InterPro" id="IPR040322">
    <property type="entry name" value="TROVE2"/>
</dbReference>
<dbReference type="InterPro" id="IPR008858">
    <property type="entry name" value="TROVE_dom"/>
</dbReference>
<dbReference type="InterPro" id="IPR036465">
    <property type="entry name" value="vWFA_dom_sf"/>
</dbReference>
<dbReference type="GO" id="GO:0005737">
    <property type="term" value="C:cytoplasm"/>
    <property type="evidence" value="ECO:0007669"/>
    <property type="project" value="UniProtKB-SubCell"/>
</dbReference>
<comment type="similarity">
    <text evidence="2">Belongs to the Ro 60 kDa family.</text>
</comment>
<dbReference type="PANTHER" id="PTHR14202:SF0">
    <property type="entry name" value="RNA-BINDING PROTEIN RO60"/>
    <property type="match status" value="1"/>
</dbReference>
<evidence type="ECO:0000256" key="6">
    <source>
        <dbReference type="ARBA" id="ARBA00023274"/>
    </source>
</evidence>
<accession>A0A0C2GJE8</accession>
<proteinExistence type="inferred from homology"/>
<dbReference type="SUPFAM" id="SSF53300">
    <property type="entry name" value="vWA-like"/>
    <property type="match status" value="1"/>
</dbReference>
<evidence type="ECO:0000256" key="2">
    <source>
        <dbReference type="ARBA" id="ARBA00007814"/>
    </source>
</evidence>
<dbReference type="SUPFAM" id="SSF140864">
    <property type="entry name" value="TROVE domain-like"/>
    <property type="match status" value="1"/>
</dbReference>
<evidence type="ECO:0000256" key="3">
    <source>
        <dbReference type="ARBA" id="ARBA00022490"/>
    </source>
</evidence>
<dbReference type="Gene3D" id="3.40.50.410">
    <property type="entry name" value="von Willebrand factor, type A domain"/>
    <property type="match status" value="2"/>
</dbReference>
<dbReference type="InterPro" id="IPR037214">
    <property type="entry name" value="TROVE_dom_sf"/>
</dbReference>
<reference evidence="8 9" key="1">
    <citation type="submission" date="2013-12" db="EMBL/GenBank/DDBJ databases">
        <title>Draft genome of the parsitic nematode Ancylostoma duodenale.</title>
        <authorList>
            <person name="Mitreva M."/>
        </authorList>
    </citation>
    <scope>NUCLEOTIDE SEQUENCE [LARGE SCALE GENOMIC DNA]</scope>
    <source>
        <strain evidence="8 9">Zhejiang</strain>
    </source>
</reference>
<keyword evidence="5" id="KW-0694">RNA-binding</keyword>
<dbReference type="Pfam" id="PF05731">
    <property type="entry name" value="TROVE"/>
    <property type="match status" value="1"/>
</dbReference>
<comment type="subcellular location">
    <subcellularLocation>
        <location evidence="1">Cytoplasm</location>
    </subcellularLocation>
</comment>
<dbReference type="FunFam" id="3.40.50.410:FF:000127">
    <property type="entry name" value="60 kDa SS-A/Ro ribonucleoprotein homolog"/>
    <property type="match status" value="1"/>
</dbReference>
<dbReference type="PANTHER" id="PTHR14202">
    <property type="entry name" value="60 KDA RIBONUCLEOPROTEIN SSA/RO"/>
    <property type="match status" value="1"/>
</dbReference>
<keyword evidence="3" id="KW-0963">Cytoplasm</keyword>
<feature type="domain" description="TROVE" evidence="7">
    <location>
        <begin position="66"/>
        <end position="471"/>
    </location>
</feature>
<evidence type="ECO:0000256" key="1">
    <source>
        <dbReference type="ARBA" id="ARBA00004496"/>
    </source>
</evidence>
<evidence type="ECO:0000313" key="9">
    <source>
        <dbReference type="Proteomes" id="UP000054047"/>
    </source>
</evidence>
<dbReference type="PROSITE" id="PS50988">
    <property type="entry name" value="TROVE"/>
    <property type="match status" value="1"/>
</dbReference>
<sequence length="641" mass="71986">MINGFNFVAQTEKAQELIVIVSSIHPGKTIKTTGHYCQITCEEQFRNVAISENLPRQMMKTRPDEVRNTAGGFVFPVSDETRIRRFIILGTSGGTYYSSEKELTMDNIKALIDIIEKGHGSLILKEIYEISLAGRNPKQDPLLMALALCARYNVCDNAAKMRQAEKASEALVAAKHKYLSELHKSALGIVNDVCRIPTHLFAFVKYCEMISQSTQPEEGKKSTGWGRLMRQTIQDWYASKAPEQLAMHLTKYPQRGGWSHRDLFRLAHPTLKEKAEENSVLEYEQLYHFAVKGELKTRKRNLPKDEADIAQPATKYSAVQMDVELESRALKLVEAVLALKNEKDEGKVVEAIKTHNLVREHIPTEMLNSVPVWQALLAKMPMTAMIRNLGKMQSINAITPEHRDKIIAKLTNEEELKRAKIHPIQVLLAKTVYQAGHGDKGKLKWDVDEKIDKALEDAFYKSFVNAPPTNKRFCFAFDVSGSMCTNISGTMLSCRTASAALSLVSLKNEKDVECVGFCDNLVELPFRGDWTISKIEEYMDGMEFGATDCALPMLWAKEKNKKFDVFVVYTDCETWVGEVHPYEALRKYREASGITDAKLVVMGMTSTGFTIADPEDAGMMDIVGFDSAVPTLLADFVNGKV</sequence>
<evidence type="ECO:0000313" key="8">
    <source>
        <dbReference type="EMBL" id="KIH57206.1"/>
    </source>
</evidence>
<dbReference type="Proteomes" id="UP000054047">
    <property type="component" value="Unassembled WGS sequence"/>
</dbReference>
<keyword evidence="9" id="KW-1185">Reference proteome</keyword>
<evidence type="ECO:0000256" key="4">
    <source>
        <dbReference type="ARBA" id="ARBA00022723"/>
    </source>
</evidence>
<organism evidence="8 9">
    <name type="scientific">Ancylostoma duodenale</name>
    <dbReference type="NCBI Taxonomy" id="51022"/>
    <lineage>
        <taxon>Eukaryota</taxon>
        <taxon>Metazoa</taxon>
        <taxon>Ecdysozoa</taxon>
        <taxon>Nematoda</taxon>
        <taxon>Chromadorea</taxon>
        <taxon>Rhabditida</taxon>
        <taxon>Rhabditina</taxon>
        <taxon>Rhabditomorpha</taxon>
        <taxon>Strongyloidea</taxon>
        <taxon>Ancylostomatidae</taxon>
        <taxon>Ancylostomatinae</taxon>
        <taxon>Ancylostoma</taxon>
    </lineage>
</organism>
<name>A0A0C2GJE8_9BILA</name>
<keyword evidence="6" id="KW-0687">Ribonucleoprotein</keyword>
<dbReference type="EMBL" id="KN734675">
    <property type="protein sequence ID" value="KIH57206.1"/>
    <property type="molecule type" value="Genomic_DNA"/>
</dbReference>
<evidence type="ECO:0000256" key="5">
    <source>
        <dbReference type="ARBA" id="ARBA00022884"/>
    </source>
</evidence>
<dbReference type="AlphaFoldDB" id="A0A0C2GJE8"/>
<gene>
    <name evidence="8" type="ORF">ANCDUO_12605</name>
</gene>
<protein>
    <submittedName>
        <fullName evidence="8">TROVE domain protein</fullName>
    </submittedName>
</protein>
<dbReference type="GO" id="GO:1990904">
    <property type="term" value="C:ribonucleoprotein complex"/>
    <property type="evidence" value="ECO:0007669"/>
    <property type="project" value="UniProtKB-KW"/>
</dbReference>
<dbReference type="GO" id="GO:0003723">
    <property type="term" value="F:RNA binding"/>
    <property type="evidence" value="ECO:0007669"/>
    <property type="project" value="UniProtKB-KW"/>
</dbReference>
<keyword evidence="4" id="KW-0479">Metal-binding</keyword>
<dbReference type="GO" id="GO:0046872">
    <property type="term" value="F:metal ion binding"/>
    <property type="evidence" value="ECO:0007669"/>
    <property type="project" value="UniProtKB-KW"/>
</dbReference>
<dbReference type="OrthoDB" id="6098064at2759"/>
<dbReference type="Pfam" id="PF25045">
    <property type="entry name" value="vWA_Ro60"/>
    <property type="match status" value="1"/>
</dbReference>